<evidence type="ECO:0000313" key="2">
    <source>
        <dbReference type="EMBL" id="BBI50047.1"/>
    </source>
</evidence>
<gene>
    <name evidence="2" type="ORF">HORIV_24680</name>
</gene>
<keyword evidence="1" id="KW-0175">Coiled coil</keyword>
<name>A0ABN5WVV3_9GAMM</name>
<sequence>MNAFIFLNMMIGIVLDVMQKESAQMALDNGEGEEAELQSLRNDVRGLKAQLDRMESALAQAYSTAPRTRVKRAASTPISPQLTDFRRAAMMLTDPAKSTAPLWPLTCPTASGRTSVSKRRLSGAALTCATATSH</sequence>
<organism evidence="2 3">
    <name type="scientific">Vreelandella olivaria</name>
    <dbReference type="NCBI Taxonomy" id="390919"/>
    <lineage>
        <taxon>Bacteria</taxon>
        <taxon>Pseudomonadati</taxon>
        <taxon>Pseudomonadota</taxon>
        <taxon>Gammaproteobacteria</taxon>
        <taxon>Oceanospirillales</taxon>
        <taxon>Halomonadaceae</taxon>
        <taxon>Vreelandella</taxon>
    </lineage>
</organism>
<evidence type="ECO:0008006" key="4">
    <source>
        <dbReference type="Google" id="ProtNLM"/>
    </source>
</evidence>
<accession>A0ABN5WVV3</accession>
<dbReference type="Proteomes" id="UP000289555">
    <property type="component" value="Chromosome"/>
</dbReference>
<feature type="coiled-coil region" evidence="1">
    <location>
        <begin position="30"/>
        <end position="64"/>
    </location>
</feature>
<keyword evidence="3" id="KW-1185">Reference proteome</keyword>
<evidence type="ECO:0000256" key="1">
    <source>
        <dbReference type="SAM" id="Coils"/>
    </source>
</evidence>
<proteinExistence type="predicted"/>
<dbReference type="EMBL" id="AP019416">
    <property type="protein sequence ID" value="BBI50047.1"/>
    <property type="molecule type" value="Genomic_DNA"/>
</dbReference>
<evidence type="ECO:0000313" key="3">
    <source>
        <dbReference type="Proteomes" id="UP000289555"/>
    </source>
</evidence>
<protein>
    <recommendedName>
        <fullName evidence="4">Ion transport domain-containing protein</fullName>
    </recommendedName>
</protein>
<reference evidence="3" key="1">
    <citation type="journal article" date="2019" name="Microbiol. Resour. Announc.">
        <title>Complete Genome Sequence of Halomonas olivaria, a Moderately Halophilic Bacterium Isolated from Olive Processing Effluents, Obtained by Nanopore Sequencing.</title>
        <authorList>
            <person name="Nagata S."/>
            <person name="Ii K.M."/>
            <person name="Tsukimi T."/>
            <person name="Miura M.C."/>
            <person name="Galipon J."/>
            <person name="Arakawa K."/>
        </authorList>
    </citation>
    <scope>NUCLEOTIDE SEQUENCE [LARGE SCALE GENOMIC DNA]</scope>
    <source>
        <strain evidence="3">TYRC17</strain>
    </source>
</reference>